<gene>
    <name evidence="3" type="ORF">MKAN_04035</name>
</gene>
<feature type="compositionally biased region" description="Low complexity" evidence="1">
    <location>
        <begin position="76"/>
        <end position="85"/>
    </location>
</feature>
<keyword evidence="2" id="KW-0732">Signal</keyword>
<proteinExistence type="predicted"/>
<evidence type="ECO:0000313" key="4">
    <source>
        <dbReference type="Proteomes" id="UP000017786"/>
    </source>
</evidence>
<feature type="chain" id="PRO_5038499718" description="PPE family C-terminal domain-containing protein" evidence="2">
    <location>
        <begin position="20"/>
        <end position="98"/>
    </location>
</feature>
<dbReference type="HOGENOM" id="CLU_2330723_0_0_11"/>
<dbReference type="Proteomes" id="UP000017786">
    <property type="component" value="Chromosome"/>
</dbReference>
<dbReference type="KEGG" id="mkn:MKAN_04035"/>
<sequence length="98" mass="9601">MFGANLAALAGQLSFGALAGGLIDPARQLPAKAADHRDVLGADRAVALGGGGPGQYRGDRFPGQRAPRPQIGGGVAAPAGLGAAGQRPVGDGMRQFAA</sequence>
<accession>U5WXX9</accession>
<evidence type="ECO:0000313" key="3">
    <source>
        <dbReference type="EMBL" id="AGZ53999.1"/>
    </source>
</evidence>
<evidence type="ECO:0000256" key="1">
    <source>
        <dbReference type="SAM" id="MobiDB-lite"/>
    </source>
</evidence>
<dbReference type="AlphaFoldDB" id="U5WXX9"/>
<evidence type="ECO:0008006" key="5">
    <source>
        <dbReference type="Google" id="ProtNLM"/>
    </source>
</evidence>
<feature type="region of interest" description="Disordered" evidence="1">
    <location>
        <begin position="49"/>
        <end position="98"/>
    </location>
</feature>
<feature type="signal peptide" evidence="2">
    <location>
        <begin position="1"/>
        <end position="19"/>
    </location>
</feature>
<evidence type="ECO:0000256" key="2">
    <source>
        <dbReference type="SAM" id="SignalP"/>
    </source>
</evidence>
<dbReference type="EMBL" id="CP006835">
    <property type="protein sequence ID" value="AGZ53999.1"/>
    <property type="molecule type" value="Genomic_DNA"/>
</dbReference>
<protein>
    <recommendedName>
        <fullName evidence="5">PPE family C-terminal domain-containing protein</fullName>
    </recommendedName>
</protein>
<organism evidence="3 4">
    <name type="scientific">Mycobacterium kansasii ATCC 12478</name>
    <dbReference type="NCBI Taxonomy" id="557599"/>
    <lineage>
        <taxon>Bacteria</taxon>
        <taxon>Bacillati</taxon>
        <taxon>Actinomycetota</taxon>
        <taxon>Actinomycetes</taxon>
        <taxon>Mycobacteriales</taxon>
        <taxon>Mycobacteriaceae</taxon>
        <taxon>Mycobacterium</taxon>
    </lineage>
</organism>
<name>U5WXX9_MYCKA</name>
<reference evidence="3 4" key="1">
    <citation type="submission" date="2013-10" db="EMBL/GenBank/DDBJ databases">
        <title>Genome sequence of Mycobacterium kansasii.</title>
        <authorList>
            <consortium name="McGill University Mycobacterium genome consortium"/>
            <person name="Veyrier F.J."/>
            <person name="Behr M.A."/>
        </authorList>
    </citation>
    <scope>NUCLEOTIDE SEQUENCE [LARGE SCALE GENOMIC DNA]</scope>
    <source>
        <strain evidence="3 4">ATCC 12478</strain>
    </source>
</reference>